<gene>
    <name evidence="7" type="ORF">ACFPYK_09800</name>
</gene>
<name>A0ABW1QJR9_9ACTN</name>
<dbReference type="Gene3D" id="1.10.287.130">
    <property type="match status" value="1"/>
</dbReference>
<dbReference type="InterPro" id="IPR018490">
    <property type="entry name" value="cNMP-bd_dom_sf"/>
</dbReference>
<keyword evidence="4" id="KW-0902">Two-component regulatory system</keyword>
<dbReference type="SMART" id="SM00387">
    <property type="entry name" value="HATPase_c"/>
    <property type="match status" value="1"/>
</dbReference>
<dbReference type="PANTHER" id="PTHR43065">
    <property type="entry name" value="SENSOR HISTIDINE KINASE"/>
    <property type="match status" value="1"/>
</dbReference>
<evidence type="ECO:0000256" key="2">
    <source>
        <dbReference type="ARBA" id="ARBA00012438"/>
    </source>
</evidence>
<evidence type="ECO:0000256" key="3">
    <source>
        <dbReference type="ARBA" id="ARBA00022777"/>
    </source>
</evidence>
<dbReference type="Gene3D" id="3.30.565.10">
    <property type="entry name" value="Histidine kinase-like ATPase, C-terminal domain"/>
    <property type="match status" value="1"/>
</dbReference>
<dbReference type="InterPro" id="IPR036890">
    <property type="entry name" value="HATPase_C_sf"/>
</dbReference>
<dbReference type="PRINTS" id="PR00344">
    <property type="entry name" value="BCTRLSENSOR"/>
</dbReference>
<evidence type="ECO:0000256" key="1">
    <source>
        <dbReference type="ARBA" id="ARBA00000085"/>
    </source>
</evidence>
<dbReference type="Pfam" id="PF02518">
    <property type="entry name" value="HATPase_c"/>
    <property type="match status" value="1"/>
</dbReference>
<keyword evidence="3 7" id="KW-0808">Transferase</keyword>
<dbReference type="SMART" id="SM00100">
    <property type="entry name" value="cNMP"/>
    <property type="match status" value="1"/>
</dbReference>
<keyword evidence="3 7" id="KW-0418">Kinase</keyword>
<dbReference type="RefSeq" id="WP_205603017.1">
    <property type="nucleotide sequence ID" value="NZ_JBHSQL010000006.1"/>
</dbReference>
<organism evidence="7 8">
    <name type="scientific">Mumia xiangluensis</name>
    <dbReference type="NCBI Taxonomy" id="1678900"/>
    <lineage>
        <taxon>Bacteria</taxon>
        <taxon>Bacillati</taxon>
        <taxon>Actinomycetota</taxon>
        <taxon>Actinomycetes</taxon>
        <taxon>Propionibacteriales</taxon>
        <taxon>Nocardioidaceae</taxon>
        <taxon>Mumia</taxon>
    </lineage>
</organism>
<proteinExistence type="predicted"/>
<dbReference type="InterPro" id="IPR003594">
    <property type="entry name" value="HATPase_dom"/>
</dbReference>
<dbReference type="Proteomes" id="UP001596097">
    <property type="component" value="Unassembled WGS sequence"/>
</dbReference>
<dbReference type="InterPro" id="IPR005467">
    <property type="entry name" value="His_kinase_dom"/>
</dbReference>
<dbReference type="EMBL" id="JBHSQL010000006">
    <property type="protein sequence ID" value="MFC6149689.1"/>
    <property type="molecule type" value="Genomic_DNA"/>
</dbReference>
<dbReference type="InterPro" id="IPR014710">
    <property type="entry name" value="RmlC-like_jellyroll"/>
</dbReference>
<dbReference type="InterPro" id="IPR004358">
    <property type="entry name" value="Sig_transdc_His_kin-like_C"/>
</dbReference>
<evidence type="ECO:0000313" key="7">
    <source>
        <dbReference type="EMBL" id="MFC6149689.1"/>
    </source>
</evidence>
<dbReference type="PROSITE" id="PS50042">
    <property type="entry name" value="CNMP_BINDING_3"/>
    <property type="match status" value="1"/>
</dbReference>
<dbReference type="CDD" id="cd00038">
    <property type="entry name" value="CAP_ED"/>
    <property type="match status" value="1"/>
</dbReference>
<dbReference type="GO" id="GO:0016301">
    <property type="term" value="F:kinase activity"/>
    <property type="evidence" value="ECO:0007669"/>
    <property type="project" value="UniProtKB-KW"/>
</dbReference>
<dbReference type="InterPro" id="IPR000595">
    <property type="entry name" value="cNMP-bd_dom"/>
</dbReference>
<dbReference type="Gene3D" id="2.60.120.10">
    <property type="entry name" value="Jelly Rolls"/>
    <property type="match status" value="1"/>
</dbReference>
<dbReference type="PROSITE" id="PS50109">
    <property type="entry name" value="HIS_KIN"/>
    <property type="match status" value="1"/>
</dbReference>
<comment type="catalytic activity">
    <reaction evidence="1">
        <text>ATP + protein L-histidine = ADP + protein N-phospho-L-histidine.</text>
        <dbReference type="EC" id="2.7.13.3"/>
    </reaction>
</comment>
<protein>
    <recommendedName>
        <fullName evidence="2">histidine kinase</fullName>
        <ecNumber evidence="2">2.7.13.3</ecNumber>
    </recommendedName>
</protein>
<keyword evidence="8" id="KW-1185">Reference proteome</keyword>
<accession>A0ABW1QJR9</accession>
<dbReference type="SUPFAM" id="SSF55874">
    <property type="entry name" value="ATPase domain of HSP90 chaperone/DNA topoisomerase II/histidine kinase"/>
    <property type="match status" value="1"/>
</dbReference>
<feature type="domain" description="Cyclic nucleotide-binding" evidence="5">
    <location>
        <begin position="12"/>
        <end position="75"/>
    </location>
</feature>
<reference evidence="8" key="1">
    <citation type="journal article" date="2019" name="Int. J. Syst. Evol. Microbiol.">
        <title>The Global Catalogue of Microorganisms (GCM) 10K type strain sequencing project: providing services to taxonomists for standard genome sequencing and annotation.</title>
        <authorList>
            <consortium name="The Broad Institute Genomics Platform"/>
            <consortium name="The Broad Institute Genome Sequencing Center for Infectious Disease"/>
            <person name="Wu L."/>
            <person name="Ma J."/>
        </authorList>
    </citation>
    <scope>NUCLEOTIDE SEQUENCE [LARGE SCALE GENOMIC DNA]</scope>
    <source>
        <strain evidence="8">CGMCC 4.7198</strain>
    </source>
</reference>
<evidence type="ECO:0000256" key="4">
    <source>
        <dbReference type="ARBA" id="ARBA00023012"/>
    </source>
</evidence>
<dbReference type="EC" id="2.7.13.3" evidence="2"/>
<comment type="caution">
    <text evidence="7">The sequence shown here is derived from an EMBL/GenBank/DDBJ whole genome shotgun (WGS) entry which is preliminary data.</text>
</comment>
<evidence type="ECO:0000259" key="5">
    <source>
        <dbReference type="PROSITE" id="PS50042"/>
    </source>
</evidence>
<feature type="domain" description="Histidine kinase" evidence="6">
    <location>
        <begin position="295"/>
        <end position="461"/>
    </location>
</feature>
<evidence type="ECO:0000259" key="6">
    <source>
        <dbReference type="PROSITE" id="PS50109"/>
    </source>
</evidence>
<dbReference type="PANTHER" id="PTHR43065:SF48">
    <property type="entry name" value="HISTIDINE KINASE"/>
    <property type="match status" value="1"/>
</dbReference>
<dbReference type="SUPFAM" id="SSF51206">
    <property type="entry name" value="cAMP-binding domain-like"/>
    <property type="match status" value="1"/>
</dbReference>
<sequence length="461" mass="48956">MITVDDLRALPLFDGMRDDQLADLVAVGEEVAIEPGAELFHEGDDADAWWLLIDGALDLLRHVGREDTVVRQMDQPGQWAGGFRAWDEHGRYLASGRGARPGRLLRVPAPALRDLSQEWFPFAVRLIEGLYSTARSIESTVRQRESLVTLGTLAAGLAHEINNPAAAAVRAVDALETSASNVLASVGGLADQQVSSQDVATLEALRREITPLGAGADPIDLADTEEALTDWLEAHDVERRWRLATTLAAAGADVAWCERVAGSVAPSALGPGIAWLAATAETAQLLNEVKVATGRVSALVKAVKSYSQVDRGETRAIDVTEGIESSLLVLGHQLRAGVVVTRDFAADLPTIEANAGELNQVWTNLVDNAVDAMDGAGSLRISTRATDDGGVEVAVADSGPGAPEAVLARAFDAFYTTKDVGKGTGLGLDIARRIVEERHRGTIALVREGDETVARVTLPPR</sequence>
<evidence type="ECO:0000313" key="8">
    <source>
        <dbReference type="Proteomes" id="UP001596097"/>
    </source>
</evidence>